<evidence type="ECO:0008006" key="5">
    <source>
        <dbReference type="Google" id="ProtNLM"/>
    </source>
</evidence>
<feature type="signal peptide" evidence="2">
    <location>
        <begin position="1"/>
        <end position="31"/>
    </location>
</feature>
<feature type="chain" id="PRO_5005874014" description="Transmembrane protein" evidence="2">
    <location>
        <begin position="32"/>
        <end position="1685"/>
    </location>
</feature>
<evidence type="ECO:0000313" key="4">
    <source>
        <dbReference type="Proteomes" id="UP000038009"/>
    </source>
</evidence>
<comment type="caution">
    <text evidence="3">The sequence shown here is derived from an EMBL/GenBank/DDBJ whole genome shotgun (WGS) entry which is preliminary data.</text>
</comment>
<reference evidence="3 4" key="1">
    <citation type="journal article" date="2015" name="PLoS Pathog.">
        <title>Leptomonas seymouri: Adaptations to the Dixenous Life Cycle Analyzed by Genome Sequencing, Transcriptome Profiling and Co-infection with Leishmania donovani.</title>
        <authorList>
            <person name="Kraeva N."/>
            <person name="Butenko A."/>
            <person name="Hlavacova J."/>
            <person name="Kostygov A."/>
            <person name="Myskova J."/>
            <person name="Grybchuk D."/>
            <person name="Lestinova T."/>
            <person name="Votypka J."/>
            <person name="Volf P."/>
            <person name="Opperdoes F."/>
            <person name="Flegontov P."/>
            <person name="Lukes J."/>
            <person name="Yurchenko V."/>
        </authorList>
    </citation>
    <scope>NUCLEOTIDE SEQUENCE [LARGE SCALE GENOMIC DNA]</scope>
    <source>
        <strain evidence="3 4">ATCC 30220</strain>
    </source>
</reference>
<dbReference type="VEuPathDB" id="TriTrypDB:Lsey_0117_0240"/>
<feature type="region of interest" description="Disordered" evidence="1">
    <location>
        <begin position="615"/>
        <end position="634"/>
    </location>
</feature>
<protein>
    <recommendedName>
        <fullName evidence="5">Transmembrane protein</fullName>
    </recommendedName>
</protein>
<sequence length="1685" mass="189641">MLPQKKGSERWLTFCLLLAGVLLISIADVSAAKIKSSLPEVDKDWPWKPQLELHVPQKFFTGERQLRDVDNWRVLSHVGAPLRIASDSTEDLLQLLELVNFMRADDKGQCPRYATPFRTWYYRFHPDELALLYGERRWAALQRLQEPNAWSLVLRETVGPAVREAEQFIAQLTTEDPPGQLIVSMGGRHRDQPDMRVSLADFRGSVQVISIGDAMEYRLPQLTVDGEAAQRRRYLHHFLQIKRTLAARIAEFDAATMQAQNNLHDSLVELRRAEQDAYDTQVHFKERYKRFLVERHARRLAAEYEDAAARADRLHENGDDGAKTAPSASMSSLKIRVAAPLLRTAEARRAISCQKIYAAWETLRHSGVCWEQEGRAVQLRRLHARHECPDELPRLETVFNGSSMMNERGGCAVRGLGAAAGRRWRMSVAEMMAQREKSGRPPTIAQLYAVLFAVWRAEGGERNDPASESAAERPHEVFNASAFLRFVERFVESGDAVAMAGGWLPRFIRAELHYMAGILGLVTHHHLKSTAFLNASSATGRSLYGKADGVVRGVVHLYESLSAGSHHAAGALATLREHGIFMRQHAKVAMQLLLRSMEAAPSHLLRELLLRPPPRPAAHAEKLTPSSKLGDRTQDRGYLDLSRLLRFEQFYAVDHTFREVDSPFMTRSGVTTLVAVSSENARSSDDAPELEDVYREAEMERKDANYEGGITMRLSQRILKANMLFTGFKGTKHDPRGAECELLVVLRRLGYFCDLNLPSLHSGEWPTSKRPKFIETVIGVPLHGSCPEHNAELYSVLSNAHHTLLSCPGDKSAAFRGRPPAPVPPSETLMTMMHQVLISLSYVHLLHTHQYELSHMYAALSVELSLRLQQLLVERFGRVRQLGHLFSNVGSKSHNATERRPLSSFEALVELAEGSDEVAWAAAVLVEDIERGVEDNEKAMLKRTQLSWPSPDERARRAVERCRSVTDSPFANTEALLLLAVSRWAKRGPLVGNVVNVSDVEKRLSEWTMEPFRLLSTLLRSSPALRQKAVLLETRKVKHEHDEVRELSLLKRASNPAERADKPESSLDVHALFLVCLAAMKRWKSDFPSVHQLDSTSYSVRRTDPFVLASFLLHARDAATQAPLISIEKLHGIAAAASPYFLGQNPHFLPLVDDTVESYAARLLRFAGNHIHALEPSVELLRSGSYGTGFTMDKAASPSSAGLLRQIVVDEAPPRRFRLRALRRVKQQVLESADLQPLLYASDAHSYFNRTRWTYVGTAFYALYNMLLYPFTHTTSERILAEMEVQLQFISPEERMWTLQRFLTDDGVCGMAPRRGGRSFCRDRKAGDHAAKTVAPSGSERQPFSGIAGVNATPEEGVTSVSSFVEAFAQDVHLREHFIACQLFSFTLESGMPEGFSLIFYEATESGNPFLRELANFLADSVFGRWTATVWTEHHLSAQWQREKSDLAIDGSVFTLSAHSPFRYASVEGRQELFARLSRWKAAKSVGAANSSGVDEARDQLLWCSGFLTRKAYYGSAEVYPFGYEGAVYPAADLECLADLNQLTASQGGSTGTKTKWSKVQWSQAQSHVVQLQRDLADRLAYDYDLIEHPPARRFALSESEFRRNVSGLVAATDAMDHQHVHRKRFSDVTTQLVEPWNRRLREITVESLGYGEGTYYNSRLHRVSGYRWGSAIESLWLWVRHFLP</sequence>
<name>A0A0N1IKH3_LEPSE</name>
<evidence type="ECO:0000256" key="1">
    <source>
        <dbReference type="SAM" id="MobiDB-lite"/>
    </source>
</evidence>
<dbReference type="OrthoDB" id="242738at2759"/>
<proteinExistence type="predicted"/>
<gene>
    <name evidence="3" type="ORF">ABL78_4185</name>
</gene>
<keyword evidence="2" id="KW-0732">Signal</keyword>
<dbReference type="EMBL" id="LJSK01000117">
    <property type="protein sequence ID" value="KPI86768.1"/>
    <property type="molecule type" value="Genomic_DNA"/>
</dbReference>
<evidence type="ECO:0000256" key="2">
    <source>
        <dbReference type="SAM" id="SignalP"/>
    </source>
</evidence>
<dbReference type="Proteomes" id="UP000038009">
    <property type="component" value="Unassembled WGS sequence"/>
</dbReference>
<keyword evidence="4" id="KW-1185">Reference proteome</keyword>
<dbReference type="OMA" id="QLLWCAG"/>
<accession>A0A0N1IKH3</accession>
<organism evidence="3 4">
    <name type="scientific">Leptomonas seymouri</name>
    <dbReference type="NCBI Taxonomy" id="5684"/>
    <lineage>
        <taxon>Eukaryota</taxon>
        <taxon>Discoba</taxon>
        <taxon>Euglenozoa</taxon>
        <taxon>Kinetoplastea</taxon>
        <taxon>Metakinetoplastina</taxon>
        <taxon>Trypanosomatida</taxon>
        <taxon>Trypanosomatidae</taxon>
        <taxon>Leishmaniinae</taxon>
        <taxon>Leptomonas</taxon>
    </lineage>
</organism>
<evidence type="ECO:0000313" key="3">
    <source>
        <dbReference type="EMBL" id="KPI86768.1"/>
    </source>
</evidence>